<reference evidence="2 3" key="1">
    <citation type="submission" date="2017-04" db="EMBL/GenBank/DDBJ databases">
        <title>Draft genome sequence of Marssonina coronaria NL1: causal agent of apple blotch.</title>
        <authorList>
            <person name="Cheng Q."/>
        </authorList>
    </citation>
    <scope>NUCLEOTIDE SEQUENCE [LARGE SCALE GENOMIC DNA]</scope>
    <source>
        <strain evidence="2 3">NL1</strain>
    </source>
</reference>
<feature type="domain" description="Amine oxidase" evidence="1">
    <location>
        <begin position="21"/>
        <end position="476"/>
    </location>
</feature>
<dbReference type="InParanoid" id="A0A218YYL3"/>
<dbReference type="Proteomes" id="UP000242519">
    <property type="component" value="Unassembled WGS sequence"/>
</dbReference>
<dbReference type="GO" id="GO:0003682">
    <property type="term" value="F:chromatin binding"/>
    <property type="evidence" value="ECO:0007669"/>
    <property type="project" value="TreeGrafter"/>
</dbReference>
<dbReference type="PRINTS" id="PR00419">
    <property type="entry name" value="ADXRDTASE"/>
</dbReference>
<evidence type="ECO:0000259" key="1">
    <source>
        <dbReference type="Pfam" id="PF01593"/>
    </source>
</evidence>
<evidence type="ECO:0000313" key="2">
    <source>
        <dbReference type="EMBL" id="OWP00524.1"/>
    </source>
</evidence>
<dbReference type="PANTHER" id="PTHR10742:SF414">
    <property type="entry name" value="CONTAINING AMINE OXIDASE, PUTATIVE (AFU_ORTHOLOGUE AFUA_3G12150)-RELATED"/>
    <property type="match status" value="1"/>
</dbReference>
<evidence type="ECO:0000313" key="3">
    <source>
        <dbReference type="Proteomes" id="UP000242519"/>
    </source>
</evidence>
<dbReference type="PANTHER" id="PTHR10742">
    <property type="entry name" value="FLAVIN MONOAMINE OXIDASE"/>
    <property type="match status" value="1"/>
</dbReference>
<gene>
    <name evidence="2" type="ORF">B2J93_4273</name>
</gene>
<dbReference type="Gene3D" id="3.90.660.10">
    <property type="match status" value="1"/>
</dbReference>
<dbReference type="AlphaFoldDB" id="A0A218YYL3"/>
<sequence>MIRRKGLLVAPPTICIVGAGISGLRCADVLLKSGLDVTILEARDRIGGRVYQTPLFSGQLVDLGANWIHGTDHNPILDLSKETGTVIHDWREDFNVFDETGKLLKDGKSMNDTLWEIIVQAFKYSAAHTTTIDPKLSLYDFFADKVQEIFHGEKEAEQRKIVMQMTEMWGAFVGSPVKTQSLKFFWLEECIDGENLFCAETYQKILTKIAKPAIDGAKLKFSSTVVSVESVHQKISVHTENGLALEFDEIVITCPLGWLKKNKQVFRPELPARFSQAVDAIGYGSLEKVYVTFPRAFWLGSKEHPDEKPFTGFAQWLSPQYARNTNPSRWNQEVVDLATLPDSCAHPTLLFYLFGDQSIAFAAELTSKSSQKERDDYLVQFFRAYYSLLPHFNEESNDCVPVQCLATSWIADDFAGNGSYTTIRTGVEEADKDIEIMRAGLPDRNIWFAGEHTAPFVALGTVTGAYWSGEAVARRIASFYGMVETNPSRM</sequence>
<dbReference type="Pfam" id="PF01593">
    <property type="entry name" value="Amino_oxidase"/>
    <property type="match status" value="1"/>
</dbReference>
<dbReference type="SUPFAM" id="SSF51905">
    <property type="entry name" value="FAD/NAD(P)-binding domain"/>
    <property type="match status" value="1"/>
</dbReference>
<dbReference type="STRING" id="503106.A0A218YYL3"/>
<dbReference type="InterPro" id="IPR036188">
    <property type="entry name" value="FAD/NAD-bd_sf"/>
</dbReference>
<organism evidence="2 3">
    <name type="scientific">Diplocarpon coronariae</name>
    <dbReference type="NCBI Taxonomy" id="2795749"/>
    <lineage>
        <taxon>Eukaryota</taxon>
        <taxon>Fungi</taxon>
        <taxon>Dikarya</taxon>
        <taxon>Ascomycota</taxon>
        <taxon>Pezizomycotina</taxon>
        <taxon>Leotiomycetes</taxon>
        <taxon>Helotiales</taxon>
        <taxon>Drepanopezizaceae</taxon>
        <taxon>Diplocarpon</taxon>
    </lineage>
</organism>
<dbReference type="GO" id="GO:0050660">
    <property type="term" value="F:flavin adenine dinucleotide binding"/>
    <property type="evidence" value="ECO:0007669"/>
    <property type="project" value="TreeGrafter"/>
</dbReference>
<dbReference type="GO" id="GO:0016491">
    <property type="term" value="F:oxidoreductase activity"/>
    <property type="evidence" value="ECO:0007669"/>
    <property type="project" value="InterPro"/>
</dbReference>
<dbReference type="OrthoDB" id="5046242at2759"/>
<dbReference type="InterPro" id="IPR050281">
    <property type="entry name" value="Flavin_monoamine_oxidase"/>
</dbReference>
<proteinExistence type="predicted"/>
<dbReference type="InterPro" id="IPR002937">
    <property type="entry name" value="Amino_oxidase"/>
</dbReference>
<dbReference type="Gene3D" id="3.50.50.60">
    <property type="entry name" value="FAD/NAD(P)-binding domain"/>
    <property type="match status" value="1"/>
</dbReference>
<keyword evidence="3" id="KW-1185">Reference proteome</keyword>
<protein>
    <recommendedName>
        <fullName evidence="1">Amine oxidase domain-containing protein</fullName>
    </recommendedName>
</protein>
<name>A0A218YYL3_9HELO</name>
<dbReference type="GO" id="GO:0006338">
    <property type="term" value="P:chromatin remodeling"/>
    <property type="evidence" value="ECO:0007669"/>
    <property type="project" value="TreeGrafter"/>
</dbReference>
<accession>A0A218YYL3</accession>
<dbReference type="SUPFAM" id="SSF54373">
    <property type="entry name" value="FAD-linked reductases, C-terminal domain"/>
    <property type="match status" value="1"/>
</dbReference>
<dbReference type="EMBL" id="MZNU01000318">
    <property type="protein sequence ID" value="OWP00524.1"/>
    <property type="molecule type" value="Genomic_DNA"/>
</dbReference>
<comment type="caution">
    <text evidence="2">The sequence shown here is derived from an EMBL/GenBank/DDBJ whole genome shotgun (WGS) entry which is preliminary data.</text>
</comment>